<evidence type="ECO:0000313" key="2">
    <source>
        <dbReference type="EMBL" id="GMH68237.1"/>
    </source>
</evidence>
<dbReference type="AlphaFoldDB" id="A0A9W7E6X2"/>
<reference evidence="3" key="1">
    <citation type="journal article" date="2023" name="Commun. Biol.">
        <title>Genome analysis of Parmales, the sister group of diatoms, reveals the evolutionary specialization of diatoms from phago-mixotrophs to photoautotrophs.</title>
        <authorList>
            <person name="Ban H."/>
            <person name="Sato S."/>
            <person name="Yoshikawa S."/>
            <person name="Yamada K."/>
            <person name="Nakamura Y."/>
            <person name="Ichinomiya M."/>
            <person name="Sato N."/>
            <person name="Blanc-Mathieu R."/>
            <person name="Endo H."/>
            <person name="Kuwata A."/>
            <person name="Ogata H."/>
        </authorList>
    </citation>
    <scope>NUCLEOTIDE SEQUENCE [LARGE SCALE GENOMIC DNA]</scope>
    <source>
        <strain evidence="3">NIES 3700</strain>
    </source>
</reference>
<dbReference type="Proteomes" id="UP001165122">
    <property type="component" value="Unassembled WGS sequence"/>
</dbReference>
<feature type="chain" id="PRO_5040932414" evidence="1">
    <location>
        <begin position="22"/>
        <end position="144"/>
    </location>
</feature>
<proteinExistence type="predicted"/>
<evidence type="ECO:0000256" key="1">
    <source>
        <dbReference type="SAM" id="SignalP"/>
    </source>
</evidence>
<keyword evidence="3" id="KW-1185">Reference proteome</keyword>
<name>A0A9W7E6X2_9STRA</name>
<keyword evidence="1" id="KW-0732">Signal</keyword>
<feature type="signal peptide" evidence="1">
    <location>
        <begin position="1"/>
        <end position="21"/>
    </location>
</feature>
<evidence type="ECO:0000313" key="3">
    <source>
        <dbReference type="Proteomes" id="UP001165122"/>
    </source>
</evidence>
<gene>
    <name evidence="2" type="ORF">TrLO_g10146</name>
</gene>
<accession>A0A9W7E6X2</accession>
<dbReference type="EMBL" id="BRXW01000591">
    <property type="protein sequence ID" value="GMH68237.1"/>
    <property type="molecule type" value="Genomic_DNA"/>
</dbReference>
<organism evidence="2 3">
    <name type="scientific">Triparma laevis f. longispina</name>
    <dbReference type="NCBI Taxonomy" id="1714387"/>
    <lineage>
        <taxon>Eukaryota</taxon>
        <taxon>Sar</taxon>
        <taxon>Stramenopiles</taxon>
        <taxon>Ochrophyta</taxon>
        <taxon>Bolidophyceae</taxon>
        <taxon>Parmales</taxon>
        <taxon>Triparmaceae</taxon>
        <taxon>Triparma</taxon>
    </lineage>
</organism>
<dbReference type="OrthoDB" id="73375at2759"/>
<comment type="caution">
    <text evidence="2">The sequence shown here is derived from an EMBL/GenBank/DDBJ whole genome shotgun (WGS) entry which is preliminary data.</text>
</comment>
<protein>
    <submittedName>
        <fullName evidence="2">Uncharacterized protein</fullName>
    </submittedName>
</protein>
<sequence>MAMYLFFVLVVLYAVIGGVGAQSDGWKMTDRFHGFRYSISTTTPTPLHATLLELATSNSCFGWSQTTPTSVVGEFRCPKTPGLALQIQVESLGAQIKVYEDTKIKLHFSRFKELSEERVTCFKDEPHKCGGGGDMGEGGGGDEL</sequence>